<accession>L5LCD2</accession>
<gene>
    <name evidence="4" type="ORF">MDA_GLEAN10020997</name>
</gene>
<feature type="compositionally biased region" description="Basic and acidic residues" evidence="2">
    <location>
        <begin position="95"/>
        <end position="105"/>
    </location>
</feature>
<feature type="region of interest" description="Disordered" evidence="2">
    <location>
        <begin position="91"/>
        <end position="170"/>
    </location>
</feature>
<keyword evidence="1" id="KW-0175">Coiled coil</keyword>
<dbReference type="Gene3D" id="6.10.140.1740">
    <property type="match status" value="1"/>
</dbReference>
<dbReference type="Proteomes" id="UP000010556">
    <property type="component" value="Unassembled WGS sequence"/>
</dbReference>
<feature type="coiled-coil region" evidence="1">
    <location>
        <begin position="37"/>
        <end position="64"/>
    </location>
</feature>
<dbReference type="eggNOG" id="KOG1973">
    <property type="taxonomic scope" value="Eukaryota"/>
</dbReference>
<evidence type="ECO:0000313" key="5">
    <source>
        <dbReference type="Proteomes" id="UP000010556"/>
    </source>
</evidence>
<dbReference type="PANTHER" id="PTHR10333:SF37">
    <property type="entry name" value="INHIBITOR OF GROWTH PROTEIN 2"/>
    <property type="match status" value="1"/>
</dbReference>
<proteinExistence type="predicted"/>
<dbReference type="EMBL" id="KB113572">
    <property type="protein sequence ID" value="ELK23511.1"/>
    <property type="molecule type" value="Genomic_DNA"/>
</dbReference>
<dbReference type="InterPro" id="IPR024610">
    <property type="entry name" value="ING_N_histone-binding"/>
</dbReference>
<feature type="compositionally biased region" description="Basic residues" evidence="2">
    <location>
        <begin position="146"/>
        <end position="158"/>
    </location>
</feature>
<dbReference type="GO" id="GO:0045893">
    <property type="term" value="P:positive regulation of DNA-templated transcription"/>
    <property type="evidence" value="ECO:0007669"/>
    <property type="project" value="TreeGrafter"/>
</dbReference>
<dbReference type="InterPro" id="IPR028651">
    <property type="entry name" value="ING_fam"/>
</dbReference>
<name>L5LCD2_MYODS</name>
<evidence type="ECO:0000256" key="1">
    <source>
        <dbReference type="SAM" id="Coils"/>
    </source>
</evidence>
<evidence type="ECO:0000313" key="4">
    <source>
        <dbReference type="EMBL" id="ELK23511.1"/>
    </source>
</evidence>
<keyword evidence="5" id="KW-1185">Reference proteome</keyword>
<reference evidence="5" key="1">
    <citation type="journal article" date="2013" name="Science">
        <title>Comparative analysis of bat genomes provides insight into the evolution of flight and immunity.</title>
        <authorList>
            <person name="Zhang G."/>
            <person name="Cowled C."/>
            <person name="Shi Z."/>
            <person name="Huang Z."/>
            <person name="Bishop-Lilly K.A."/>
            <person name="Fang X."/>
            <person name="Wynne J.W."/>
            <person name="Xiong Z."/>
            <person name="Baker M.L."/>
            <person name="Zhao W."/>
            <person name="Tachedjian M."/>
            <person name="Zhu Y."/>
            <person name="Zhou P."/>
            <person name="Jiang X."/>
            <person name="Ng J."/>
            <person name="Yang L."/>
            <person name="Wu L."/>
            <person name="Xiao J."/>
            <person name="Feng Y."/>
            <person name="Chen Y."/>
            <person name="Sun X."/>
            <person name="Zhang Y."/>
            <person name="Marsh G.A."/>
            <person name="Crameri G."/>
            <person name="Broder C.C."/>
            <person name="Frey K.G."/>
            <person name="Wang L.F."/>
            <person name="Wang J."/>
        </authorList>
    </citation>
    <scope>NUCLEOTIDE SEQUENCE [LARGE SCALE GENOMIC DNA]</scope>
</reference>
<dbReference type="AlphaFoldDB" id="L5LCD2"/>
<dbReference type="SMART" id="SM01408">
    <property type="entry name" value="ING"/>
    <property type="match status" value="1"/>
</dbReference>
<evidence type="ECO:0000259" key="3">
    <source>
        <dbReference type="SMART" id="SM01408"/>
    </source>
</evidence>
<organism evidence="4 5">
    <name type="scientific">Myotis davidii</name>
    <name type="common">David's myotis</name>
    <dbReference type="NCBI Taxonomy" id="225400"/>
    <lineage>
        <taxon>Eukaryota</taxon>
        <taxon>Metazoa</taxon>
        <taxon>Chordata</taxon>
        <taxon>Craniata</taxon>
        <taxon>Vertebrata</taxon>
        <taxon>Euteleostomi</taxon>
        <taxon>Mammalia</taxon>
        <taxon>Eutheria</taxon>
        <taxon>Laurasiatheria</taxon>
        <taxon>Chiroptera</taxon>
        <taxon>Yangochiroptera</taxon>
        <taxon>Vespertilionidae</taxon>
        <taxon>Myotis</taxon>
    </lineage>
</organism>
<feature type="domain" description="Inhibitor of growth protein N-terminal histone-binding" evidence="3">
    <location>
        <begin position="11"/>
        <end position="90"/>
    </location>
</feature>
<protein>
    <submittedName>
        <fullName evidence="4">Inhibitor of growth protein 2</fullName>
    </submittedName>
</protein>
<dbReference type="Pfam" id="PF12998">
    <property type="entry name" value="ING"/>
    <property type="match status" value="1"/>
</dbReference>
<evidence type="ECO:0000256" key="2">
    <source>
        <dbReference type="SAM" id="MobiDB-lite"/>
    </source>
</evidence>
<dbReference type="PANTHER" id="PTHR10333">
    <property type="entry name" value="INHIBITOR OF GROWTH PROTEIN"/>
    <property type="match status" value="1"/>
</dbReference>
<sequence length="329" mass="37186">MRKKHRSAASCTSSYWGCARNPETLKEIDDVYEKYKKEDDSNQKKRLQQHLQRALINSQELGDEKIQIVTQMLELVENRARQMELHSQCFQDTAESERVSDKAKIDASQPERSSRRPRRQRTSESRDLCHMTNGIEDCDDQPPKEKKSKSAKKKKRSKAKQERETSPVERNTAGLPVRCFGVERAFRADLSTVAFGPSLPALKTPLEPSDCGTTLDVESGAWRITFSDGTLGAVQTWADPGATVSSLPSLTCQMRDHMDELGNPVSVDSWECVYSSRVNKYLLTFLSEEMFPPALPGFHLRDAEGLMSELPSLPHPHFTPGGWWIGWEG</sequence>
<dbReference type="GO" id="GO:0005634">
    <property type="term" value="C:nucleus"/>
    <property type="evidence" value="ECO:0007669"/>
    <property type="project" value="TreeGrafter"/>
</dbReference>